<dbReference type="AlphaFoldDB" id="A0AAW0BTM4"/>
<gene>
    <name evidence="1" type="ORF">R3P38DRAFT_2361050</name>
</gene>
<feature type="non-terminal residue" evidence="1">
    <location>
        <position position="1"/>
    </location>
</feature>
<dbReference type="EMBL" id="JAWWNJ010000026">
    <property type="protein sequence ID" value="KAK7029764.1"/>
    <property type="molecule type" value="Genomic_DNA"/>
</dbReference>
<keyword evidence="2" id="KW-1185">Reference proteome</keyword>
<proteinExistence type="predicted"/>
<name>A0AAW0BTM4_9AGAR</name>
<reference evidence="1 2" key="1">
    <citation type="journal article" date="2024" name="J Genomics">
        <title>Draft genome sequencing and assembly of Favolaschia claudopus CIRM-BRFM 2984 isolated from oak limbs.</title>
        <authorList>
            <person name="Navarro D."/>
            <person name="Drula E."/>
            <person name="Chaduli D."/>
            <person name="Cazenave R."/>
            <person name="Ahrendt S."/>
            <person name="Wang J."/>
            <person name="Lipzen A."/>
            <person name="Daum C."/>
            <person name="Barry K."/>
            <person name="Grigoriev I.V."/>
            <person name="Favel A."/>
            <person name="Rosso M.N."/>
            <person name="Martin F."/>
        </authorList>
    </citation>
    <scope>NUCLEOTIDE SEQUENCE [LARGE SCALE GENOMIC DNA]</scope>
    <source>
        <strain evidence="1 2">CIRM-BRFM 2984</strain>
    </source>
</reference>
<sequence length="717" mass="81995">NQESWDGSSRHPKGDVNVSGFFSDAAVKIRCRKVDLTCNGIDWCQFPDRSHFAGCERYEADEEEMCKLWNHELDQNEVEAASHIGIIARFYTRIRNAECKVPCDGVPILVRYTQNALAYGKEHFIGCSGWNLGERGRHIYFAIPANVPERDVRYLVENDGNLPPGHDLPDTKCVLTVHPRVKLQNCHTSYSHIINNQIVPAKMERRGCDSKLIIFVPINFSPDTAHKAIILLKKPHNHPMHPPSKPNASDQLKLRTAVTETGVLGLTVQKILNAPSTSRIYDGKRVAEVSPAYTDTREIRDALAAEKLREHPHGMDWKGVLHHINNHELRLPKAERYIHTAVTKNGFRLVVTLHPQLAMLIHKVLALNIDYTFKRVGDNMDEWEVVGFVDRLKKRKSISHSISWTKAFSQLFKEFFDTVEDVTGQKLLIAPFYKDAQRRIFMLDGEAPQALGLGAFLSTYNKPEISGIWTTNPIKQLLSYCLKTCSIHFERHINEMPPDIPKSTLNLLKSIMHARTQEEVDAWWEAVEKETHPTVVAWVKHKHDNICLLNSVNKFLSNISEENFDITPNHSNLPESGHPGRNAETGIKMPLLTAILKSQERDNIKVREMSGVETNAIMSKRWNDSAERKKLSAQRKIWTARKAAERTDQLSSYDSLQVARDSEVQEQSASLERQKELEVQIKSLQEQMKIDKHHSDFKELIVELCREIDEEKDLQQK</sequence>
<accession>A0AAW0BTM4</accession>
<evidence type="ECO:0000313" key="2">
    <source>
        <dbReference type="Proteomes" id="UP001362999"/>
    </source>
</evidence>
<comment type="caution">
    <text evidence="1">The sequence shown here is derived from an EMBL/GenBank/DDBJ whole genome shotgun (WGS) entry which is preliminary data.</text>
</comment>
<protein>
    <submittedName>
        <fullName evidence="1">Uncharacterized protein</fullName>
    </submittedName>
</protein>
<feature type="non-terminal residue" evidence="1">
    <location>
        <position position="717"/>
    </location>
</feature>
<organism evidence="1 2">
    <name type="scientific">Favolaschia claudopus</name>
    <dbReference type="NCBI Taxonomy" id="2862362"/>
    <lineage>
        <taxon>Eukaryota</taxon>
        <taxon>Fungi</taxon>
        <taxon>Dikarya</taxon>
        <taxon>Basidiomycota</taxon>
        <taxon>Agaricomycotina</taxon>
        <taxon>Agaricomycetes</taxon>
        <taxon>Agaricomycetidae</taxon>
        <taxon>Agaricales</taxon>
        <taxon>Marasmiineae</taxon>
        <taxon>Mycenaceae</taxon>
        <taxon>Favolaschia</taxon>
    </lineage>
</organism>
<dbReference type="Proteomes" id="UP001362999">
    <property type="component" value="Unassembled WGS sequence"/>
</dbReference>
<evidence type="ECO:0000313" key="1">
    <source>
        <dbReference type="EMBL" id="KAK7029764.1"/>
    </source>
</evidence>